<dbReference type="Proteomes" id="UP001295794">
    <property type="component" value="Unassembled WGS sequence"/>
</dbReference>
<dbReference type="InterPro" id="IPR053024">
    <property type="entry name" value="Fungal_surface_NADase"/>
</dbReference>
<evidence type="ECO:0000313" key="2">
    <source>
        <dbReference type="Proteomes" id="UP001295794"/>
    </source>
</evidence>
<feature type="non-terminal residue" evidence="1">
    <location>
        <position position="62"/>
    </location>
</feature>
<protein>
    <submittedName>
        <fullName evidence="1">Uncharacterized protein</fullName>
    </submittedName>
</protein>
<accession>A0AAD2HER8</accession>
<dbReference type="PANTHER" id="PTHR42059">
    <property type="entry name" value="TNT DOMAIN-CONTAINING PROTEIN"/>
    <property type="match status" value="1"/>
</dbReference>
<keyword evidence="2" id="KW-1185">Reference proteome</keyword>
<evidence type="ECO:0000313" key="1">
    <source>
        <dbReference type="EMBL" id="CAK5273601.1"/>
    </source>
</evidence>
<sequence length="62" mass="6766">MLATYSRFGDLCPDAWLAKYTHPSTGALVFPPDDGFQISDTARAIKGSQTLVPGMLLDRFGF</sequence>
<gene>
    <name evidence="1" type="ORF">MYCIT1_LOCUS20161</name>
</gene>
<dbReference type="EMBL" id="CAVNYO010000397">
    <property type="protein sequence ID" value="CAK5273601.1"/>
    <property type="molecule type" value="Genomic_DNA"/>
</dbReference>
<comment type="caution">
    <text evidence="1">The sequence shown here is derived from an EMBL/GenBank/DDBJ whole genome shotgun (WGS) entry which is preliminary data.</text>
</comment>
<dbReference type="PANTHER" id="PTHR42059:SF1">
    <property type="entry name" value="TNT DOMAIN-CONTAINING PROTEIN"/>
    <property type="match status" value="1"/>
</dbReference>
<organism evidence="1 2">
    <name type="scientific">Mycena citricolor</name>
    <dbReference type="NCBI Taxonomy" id="2018698"/>
    <lineage>
        <taxon>Eukaryota</taxon>
        <taxon>Fungi</taxon>
        <taxon>Dikarya</taxon>
        <taxon>Basidiomycota</taxon>
        <taxon>Agaricomycotina</taxon>
        <taxon>Agaricomycetes</taxon>
        <taxon>Agaricomycetidae</taxon>
        <taxon>Agaricales</taxon>
        <taxon>Marasmiineae</taxon>
        <taxon>Mycenaceae</taxon>
        <taxon>Mycena</taxon>
    </lineage>
</organism>
<proteinExistence type="predicted"/>
<name>A0AAD2HER8_9AGAR</name>
<reference evidence="1" key="1">
    <citation type="submission" date="2023-11" db="EMBL/GenBank/DDBJ databases">
        <authorList>
            <person name="De Vega J J."/>
            <person name="De Vega J J."/>
        </authorList>
    </citation>
    <scope>NUCLEOTIDE SEQUENCE</scope>
</reference>
<dbReference type="AlphaFoldDB" id="A0AAD2HER8"/>